<dbReference type="Pfam" id="PF13895">
    <property type="entry name" value="Ig_2"/>
    <property type="match status" value="1"/>
</dbReference>
<reference evidence="5" key="1">
    <citation type="submission" date="2025-08" db="UniProtKB">
        <authorList>
            <consortium name="Ensembl"/>
        </authorList>
    </citation>
    <scope>IDENTIFICATION</scope>
</reference>
<dbReference type="PANTHER" id="PTHR11738:SF186">
    <property type="entry name" value="OSTEOCLAST-ASSOCIATED IMMUNOGLOBULIN-LIKE RECEPTOR"/>
    <property type="match status" value="1"/>
</dbReference>
<dbReference type="OMA" id="PANIKYL"/>
<name>A0A8C0H7X6_CHEAB</name>
<evidence type="ECO:0000256" key="3">
    <source>
        <dbReference type="ARBA" id="ARBA00023319"/>
    </source>
</evidence>
<dbReference type="GO" id="GO:0002764">
    <property type="term" value="P:immune response-regulating signaling pathway"/>
    <property type="evidence" value="ECO:0007669"/>
    <property type="project" value="TreeGrafter"/>
</dbReference>
<protein>
    <recommendedName>
        <fullName evidence="7">Ig-like domain-containing protein</fullName>
    </recommendedName>
</protein>
<dbReference type="InterPro" id="IPR050412">
    <property type="entry name" value="Ig-like_Receptors_ImmuneReg"/>
</dbReference>
<feature type="compositionally biased region" description="Polar residues" evidence="4">
    <location>
        <begin position="247"/>
        <end position="256"/>
    </location>
</feature>
<sequence length="300" mass="32541">SYLVLLLKGQCLPLCLLLSAEMYPKPTISLSPSRVIALGQDVTIWCQAGRRDARFSLFKVGDWTLPGHVEPAGAGGEFLIHSMRQGDRGSYYHYATDPFAWSEPSDPEELLVAGEGLPRPNISLSPTGVTAPGANVTIWCQGPRRDMRFFLHKAGDLNLQRQMDPAGDVAEFLIPTVGQQHRGSYSCSYRPQSEPFVSSQPSDTVQLVVAGEELGSASLFPSPHPVRSLGVSALMGRSEPGSALTPGPSNGDTQPWSRDRVTEGFPIQGKQQPLEVWGRGSGVSCPQRELQRRELFPGGC</sequence>
<evidence type="ECO:0000313" key="5">
    <source>
        <dbReference type="Ensembl" id="ENSCABP00000019280.1"/>
    </source>
</evidence>
<dbReference type="SUPFAM" id="SSF48726">
    <property type="entry name" value="Immunoglobulin"/>
    <property type="match status" value="2"/>
</dbReference>
<accession>A0A8C0H7X6</accession>
<dbReference type="FunFam" id="2.60.40.10:FF:000049">
    <property type="entry name" value="Leukocyte immunoglobulin-like receptor subfamily B member 1"/>
    <property type="match status" value="2"/>
</dbReference>
<keyword evidence="1" id="KW-0732">Signal</keyword>
<dbReference type="InterPro" id="IPR013783">
    <property type="entry name" value="Ig-like_fold"/>
</dbReference>
<dbReference type="Ensembl" id="ENSCABT00000021127.1">
    <property type="protein sequence ID" value="ENSCABP00000019280.1"/>
    <property type="gene ID" value="ENSCABG00000014204.1"/>
</dbReference>
<dbReference type="Proteomes" id="UP000694404">
    <property type="component" value="Unplaced"/>
</dbReference>
<evidence type="ECO:0000256" key="4">
    <source>
        <dbReference type="SAM" id="MobiDB-lite"/>
    </source>
</evidence>
<dbReference type="InterPro" id="IPR036179">
    <property type="entry name" value="Ig-like_dom_sf"/>
</dbReference>
<dbReference type="PANTHER" id="PTHR11738">
    <property type="entry name" value="MHC CLASS I NK CELL RECEPTOR"/>
    <property type="match status" value="1"/>
</dbReference>
<keyword evidence="6" id="KW-1185">Reference proteome</keyword>
<evidence type="ECO:0000256" key="1">
    <source>
        <dbReference type="ARBA" id="ARBA00022729"/>
    </source>
</evidence>
<evidence type="ECO:0008006" key="7">
    <source>
        <dbReference type="Google" id="ProtNLM"/>
    </source>
</evidence>
<proteinExistence type="predicted"/>
<feature type="region of interest" description="Disordered" evidence="4">
    <location>
        <begin position="237"/>
        <end position="260"/>
    </location>
</feature>
<dbReference type="GeneTree" id="ENSGT01150000286974"/>
<evidence type="ECO:0000313" key="6">
    <source>
        <dbReference type="Proteomes" id="UP000694404"/>
    </source>
</evidence>
<dbReference type="AlphaFoldDB" id="A0A8C0H7X6"/>
<keyword evidence="2" id="KW-1015">Disulfide bond</keyword>
<dbReference type="Gene3D" id="2.60.40.10">
    <property type="entry name" value="Immunoglobulins"/>
    <property type="match status" value="2"/>
</dbReference>
<evidence type="ECO:0000256" key="2">
    <source>
        <dbReference type="ARBA" id="ARBA00023157"/>
    </source>
</evidence>
<organism evidence="5 6">
    <name type="scientific">Chelonoidis abingdonii</name>
    <name type="common">Abingdon island giant tortoise</name>
    <name type="synonym">Testudo abingdonii</name>
    <dbReference type="NCBI Taxonomy" id="106734"/>
    <lineage>
        <taxon>Eukaryota</taxon>
        <taxon>Metazoa</taxon>
        <taxon>Chordata</taxon>
        <taxon>Craniata</taxon>
        <taxon>Vertebrata</taxon>
        <taxon>Euteleostomi</taxon>
        <taxon>Archelosauria</taxon>
        <taxon>Testudinata</taxon>
        <taxon>Testudines</taxon>
        <taxon>Cryptodira</taxon>
        <taxon>Durocryptodira</taxon>
        <taxon>Testudinoidea</taxon>
        <taxon>Testudinidae</taxon>
        <taxon>Chelonoidis</taxon>
    </lineage>
</organism>
<keyword evidence="3" id="KW-0393">Immunoglobulin domain</keyword>
<reference evidence="5" key="2">
    <citation type="submission" date="2025-09" db="UniProtKB">
        <authorList>
            <consortium name="Ensembl"/>
        </authorList>
    </citation>
    <scope>IDENTIFICATION</scope>
</reference>